<evidence type="ECO:0000259" key="2">
    <source>
        <dbReference type="Pfam" id="PF20789"/>
    </source>
</evidence>
<proteinExistence type="predicted"/>
<dbReference type="Pfam" id="PF13622">
    <property type="entry name" value="4HBT_3"/>
    <property type="match status" value="1"/>
</dbReference>
<organism evidence="3">
    <name type="scientific">Nocardia globerula</name>
    <dbReference type="NCBI Taxonomy" id="1818"/>
    <lineage>
        <taxon>Bacteria</taxon>
        <taxon>Bacillati</taxon>
        <taxon>Actinomycetota</taxon>
        <taxon>Actinomycetes</taxon>
        <taxon>Mycobacteriales</taxon>
        <taxon>Nocardiaceae</taxon>
        <taxon>Nocardia</taxon>
    </lineage>
</organism>
<dbReference type="Gene3D" id="2.40.160.210">
    <property type="entry name" value="Acyl-CoA thioesterase, double hotdog domain"/>
    <property type="match status" value="1"/>
</dbReference>
<accession>A0A652YN47</accession>
<dbReference type="Pfam" id="PF20789">
    <property type="entry name" value="4HBT_3C"/>
    <property type="match status" value="1"/>
</dbReference>
<name>A0A652YN47_NOCGL</name>
<evidence type="ECO:0000313" key="3">
    <source>
        <dbReference type="EMBL" id="TYQ03292.1"/>
    </source>
</evidence>
<dbReference type="SUPFAM" id="SSF54637">
    <property type="entry name" value="Thioesterase/thiol ester dehydrase-isomerase"/>
    <property type="match status" value="1"/>
</dbReference>
<protein>
    <submittedName>
        <fullName evidence="3">Thioesterase superfamily protein</fullName>
    </submittedName>
</protein>
<feature type="domain" description="Acyl-CoA thioesterase-like N-terminal HotDog" evidence="1">
    <location>
        <begin position="30"/>
        <end position="115"/>
    </location>
</feature>
<evidence type="ECO:0000259" key="1">
    <source>
        <dbReference type="Pfam" id="PF13622"/>
    </source>
</evidence>
<dbReference type="InterPro" id="IPR029069">
    <property type="entry name" value="HotDog_dom_sf"/>
</dbReference>
<comment type="caution">
    <text evidence="3">The sequence shown here is derived from an EMBL/GenBank/DDBJ whole genome shotgun (WGS) entry which is preliminary data.</text>
</comment>
<sequence>MADTSYYQFLGTTAEGHERFATTQATVSIWGPTLQHGAPPSALLVRALERCGAREGTRLTRVVVEILGPIPIADIEVRSWIERPGRRIELIVAELWATAPDGSSRAVARGTAWRMETADTTDVLHVVDPPLEPRETGTPGVLGGMWNIGYLETLDWSWIAEIGCEGTGKVWARPKPVLVEGEEMTALERLFAIADISNGVGAKLDPAHWTFLNTDLTVHIFRVPEGEWVGVSAETTTGPDGVGMCAGVLYDEQGAVGRIAQTLQIRARS</sequence>
<reference evidence="3" key="1">
    <citation type="submission" date="2019-07" db="EMBL/GenBank/DDBJ databases">
        <title>Genomic Encyclopedia of Type Strains, Phase IV (KMG-IV): sequencing the most valuable type-strain genomes for metagenomic binning, comparative biology and taxonomic classification.</title>
        <authorList>
            <person name="Goeker M."/>
        </authorList>
    </citation>
    <scope>NUCLEOTIDE SEQUENCE</scope>
    <source>
        <strain evidence="3">DSM 44596</strain>
    </source>
</reference>
<gene>
    <name evidence="3" type="ORF">FNL38_105442</name>
</gene>
<feature type="domain" description="Acyl-CoA thioesterase-like C-terminal" evidence="2">
    <location>
        <begin position="148"/>
        <end position="263"/>
    </location>
</feature>
<dbReference type="InterPro" id="IPR049449">
    <property type="entry name" value="TesB_ACOT8-like_N"/>
</dbReference>
<dbReference type="AlphaFoldDB" id="A0A652YN47"/>
<dbReference type="InterPro" id="IPR049450">
    <property type="entry name" value="ACOT8-like_C"/>
</dbReference>
<dbReference type="EMBL" id="VNIQ01000005">
    <property type="protein sequence ID" value="TYQ03292.1"/>
    <property type="molecule type" value="Genomic_DNA"/>
</dbReference>
<dbReference type="InterPro" id="IPR042171">
    <property type="entry name" value="Acyl-CoA_hotdog"/>
</dbReference>